<dbReference type="Proteomes" id="UP000007239">
    <property type="component" value="Chromosome"/>
</dbReference>
<dbReference type="AlphaFoldDB" id="F6BH98"/>
<dbReference type="SUPFAM" id="SSF51735">
    <property type="entry name" value="NAD(P)-binding Rossmann-fold domains"/>
    <property type="match status" value="1"/>
</dbReference>
<evidence type="ECO:0000313" key="3">
    <source>
        <dbReference type="EMBL" id="AEF17571.1"/>
    </source>
</evidence>
<sequence length="304" mass="34663">MKILITGGAGFIGSNIVDFMIEKGYDVVVVDNLSSGKLEYVNKKAKFYKIDLTDEYLWQVFDNERLDLVIHEAAQVDIQKSIKDPVVDAKVNILGTINLLECCRKYNLKKIIYASSAAVYGDPLYLGLDERHRLEPVSFYGISKYTGESYLRIYSKLYGLKYTILRYSNVYGIRQDINGNTGVISSFIGKMLNGDRPIIFGDGNQTRDFVYVKDVVYANYLALYKGENQIINISTNNSTTINKLVEIINGIMDTNLKPIYLPARTSEIEQSYLNNIKAFEVLGWVPQYSLEQGLREMIDFYMLK</sequence>
<dbReference type="InterPro" id="IPR001509">
    <property type="entry name" value="Epimerase_deHydtase"/>
</dbReference>
<feature type="domain" description="NAD-dependent epimerase/dehydratase" evidence="2">
    <location>
        <begin position="3"/>
        <end position="233"/>
    </location>
</feature>
<dbReference type="GO" id="GO:0003978">
    <property type="term" value="F:UDP-glucose 4-epimerase activity"/>
    <property type="evidence" value="ECO:0007669"/>
    <property type="project" value="UniProtKB-EC"/>
</dbReference>
<evidence type="ECO:0000256" key="1">
    <source>
        <dbReference type="ARBA" id="ARBA00007637"/>
    </source>
</evidence>
<accession>F6BH98</accession>
<dbReference type="HOGENOM" id="CLU_007383_1_7_9"/>
<dbReference type="InterPro" id="IPR036291">
    <property type="entry name" value="NAD(P)-bd_dom_sf"/>
</dbReference>
<dbReference type="STRING" id="858215.Thexy_1539"/>
<dbReference type="Pfam" id="PF01370">
    <property type="entry name" value="Epimerase"/>
    <property type="match status" value="1"/>
</dbReference>
<gene>
    <name evidence="3" type="ordered locus">Thexy_1539</name>
</gene>
<evidence type="ECO:0000259" key="2">
    <source>
        <dbReference type="Pfam" id="PF01370"/>
    </source>
</evidence>
<dbReference type="EMBL" id="CP002739">
    <property type="protein sequence ID" value="AEF17571.1"/>
    <property type="molecule type" value="Genomic_DNA"/>
</dbReference>
<dbReference type="Gene3D" id="3.90.25.10">
    <property type="entry name" value="UDP-galactose 4-epimerase, domain 1"/>
    <property type="match status" value="1"/>
</dbReference>
<reference evidence="3" key="1">
    <citation type="submission" date="2011-05" db="EMBL/GenBank/DDBJ databases">
        <title>Complete sequence of Thermoanaerobacterium xylanolyticum LX-11.</title>
        <authorList>
            <consortium name="US DOE Joint Genome Institute"/>
            <person name="Lucas S."/>
            <person name="Han J."/>
            <person name="Lapidus A."/>
            <person name="Cheng J.-F."/>
            <person name="Goodwin L."/>
            <person name="Pitluck S."/>
            <person name="Peters L."/>
            <person name="Mikhailova N."/>
            <person name="Lu M."/>
            <person name="Han C."/>
            <person name="Tapia R."/>
            <person name="Land M."/>
            <person name="Hauser L."/>
            <person name="Kyrpides N."/>
            <person name="Ivanova N."/>
            <person name="Pagani I."/>
            <person name="Hemme C."/>
            <person name="Woyke T."/>
        </authorList>
    </citation>
    <scope>NUCLEOTIDE SEQUENCE</scope>
    <source>
        <strain evidence="3">LX-11</strain>
    </source>
</reference>
<dbReference type="KEGG" id="txy:Thexy_1539"/>
<dbReference type="RefSeq" id="WP_013788307.1">
    <property type="nucleotide sequence ID" value="NC_015555.1"/>
</dbReference>
<dbReference type="eggNOG" id="COG1087">
    <property type="taxonomic scope" value="Bacteria"/>
</dbReference>
<protein>
    <submittedName>
        <fullName evidence="3">UDP-glucose 4-epimerase</fullName>
        <ecNumber evidence="3">5.1.3.2</ecNumber>
    </submittedName>
</protein>
<evidence type="ECO:0000313" key="4">
    <source>
        <dbReference type="Proteomes" id="UP000007239"/>
    </source>
</evidence>
<dbReference type="EC" id="5.1.3.2" evidence="3"/>
<proteinExistence type="inferred from homology"/>
<dbReference type="Gene3D" id="3.40.50.720">
    <property type="entry name" value="NAD(P)-binding Rossmann-like Domain"/>
    <property type="match status" value="1"/>
</dbReference>
<dbReference type="PANTHER" id="PTHR43000">
    <property type="entry name" value="DTDP-D-GLUCOSE 4,6-DEHYDRATASE-RELATED"/>
    <property type="match status" value="1"/>
</dbReference>
<name>F6BH98_THEXL</name>
<comment type="similarity">
    <text evidence="1">Belongs to the NAD(P)-dependent epimerase/dehydratase family.</text>
</comment>
<keyword evidence="3" id="KW-0413">Isomerase</keyword>
<organism evidence="3 4">
    <name type="scientific">Thermoanaerobacterium xylanolyticum (strain ATCC 49914 / DSM 7097 / LX-11)</name>
    <dbReference type="NCBI Taxonomy" id="858215"/>
    <lineage>
        <taxon>Bacteria</taxon>
        <taxon>Bacillati</taxon>
        <taxon>Bacillota</taxon>
        <taxon>Clostridia</taxon>
        <taxon>Thermoanaerobacterales</taxon>
        <taxon>Thermoanaerobacteraceae</taxon>
        <taxon>Thermoanaerobacterium</taxon>
    </lineage>
</organism>
<keyword evidence="4" id="KW-1185">Reference proteome</keyword>